<keyword evidence="5 13" id="KW-0547">Nucleotide-binding</keyword>
<name>A0A3P7MMF3_THECL</name>
<dbReference type="AlphaFoldDB" id="A0A3P7MMF3"/>
<dbReference type="GO" id="GO:0005634">
    <property type="term" value="C:nucleus"/>
    <property type="evidence" value="ECO:0007669"/>
    <property type="project" value="TreeGrafter"/>
</dbReference>
<evidence type="ECO:0000313" key="16">
    <source>
        <dbReference type="EMBL" id="VDM97025.1"/>
    </source>
</evidence>
<evidence type="ECO:0000259" key="15">
    <source>
        <dbReference type="PROSITE" id="PS50011"/>
    </source>
</evidence>
<evidence type="ECO:0000256" key="10">
    <source>
        <dbReference type="ARBA" id="ARBA00037982"/>
    </source>
</evidence>
<sequence length="280" mass="32227">MIFVEPITTYHYEQFLSGSFFEQTFSKIRCIGAGSFGQVFKALSKDDGRWYAVKISVEPFRCSRDRRHKLKEVEIHELLPKHPNLVSFVRAWEEFNFLYIQTELCMCSLASYQLKVKVIPEEKLWLFFADIAMAIQFLHSHELIHLDIKPANVMVSFDGICKLGDFSLILDIVKMTEGDAKYLAVEALQGNPGKFSDIFSFGMTMIDVCTDNVLPSSGDSWHEFRYGHFFSDIPPLMLEIILRLIDANPLARLTAEQICAIPTVASCIQKRQVYLIRFWS</sequence>
<feature type="domain" description="Protein kinase" evidence="15">
    <location>
        <begin position="25"/>
        <end position="264"/>
    </location>
</feature>
<keyword evidence="3" id="KW-0808">Transferase</keyword>
<dbReference type="GO" id="GO:0004674">
    <property type="term" value="F:protein serine/threonine kinase activity"/>
    <property type="evidence" value="ECO:0007669"/>
    <property type="project" value="UniProtKB-KW"/>
</dbReference>
<evidence type="ECO:0000256" key="1">
    <source>
        <dbReference type="ARBA" id="ARBA00012513"/>
    </source>
</evidence>
<keyword evidence="8" id="KW-0460">Magnesium</keyword>
<evidence type="ECO:0000256" key="12">
    <source>
        <dbReference type="ARBA" id="ARBA00048679"/>
    </source>
</evidence>
<evidence type="ECO:0000256" key="2">
    <source>
        <dbReference type="ARBA" id="ARBA00022527"/>
    </source>
</evidence>
<dbReference type="PANTHER" id="PTHR11042">
    <property type="entry name" value="EUKARYOTIC TRANSLATION INITIATION FACTOR 2-ALPHA KINASE EIF2-ALPHA KINASE -RELATED"/>
    <property type="match status" value="1"/>
</dbReference>
<keyword evidence="2 14" id="KW-0723">Serine/threonine-protein kinase</keyword>
<evidence type="ECO:0000256" key="8">
    <source>
        <dbReference type="ARBA" id="ARBA00022842"/>
    </source>
</evidence>
<dbReference type="PROSITE" id="PS50011">
    <property type="entry name" value="PROTEIN_KINASE_DOM"/>
    <property type="match status" value="1"/>
</dbReference>
<evidence type="ECO:0000256" key="3">
    <source>
        <dbReference type="ARBA" id="ARBA00022679"/>
    </source>
</evidence>
<dbReference type="EMBL" id="UYYF01000204">
    <property type="protein sequence ID" value="VDM97025.1"/>
    <property type="molecule type" value="Genomic_DNA"/>
</dbReference>
<keyword evidence="9" id="KW-0131">Cell cycle</keyword>
<keyword evidence="7 13" id="KW-0067">ATP-binding</keyword>
<evidence type="ECO:0000256" key="13">
    <source>
        <dbReference type="PROSITE-ProRule" id="PRU10141"/>
    </source>
</evidence>
<evidence type="ECO:0000256" key="11">
    <source>
        <dbReference type="ARBA" id="ARBA00047899"/>
    </source>
</evidence>
<dbReference type="Gene3D" id="1.10.510.10">
    <property type="entry name" value="Transferase(Phosphotransferase) domain 1"/>
    <property type="match status" value="1"/>
</dbReference>
<evidence type="ECO:0000256" key="5">
    <source>
        <dbReference type="ARBA" id="ARBA00022741"/>
    </source>
</evidence>
<evidence type="ECO:0000256" key="7">
    <source>
        <dbReference type="ARBA" id="ARBA00022840"/>
    </source>
</evidence>
<evidence type="ECO:0000256" key="14">
    <source>
        <dbReference type="RuleBase" id="RU000304"/>
    </source>
</evidence>
<keyword evidence="6" id="KW-0418">Kinase</keyword>
<dbReference type="PROSITE" id="PS00108">
    <property type="entry name" value="PROTEIN_KINASE_ST"/>
    <property type="match status" value="1"/>
</dbReference>
<reference evidence="16 17" key="1">
    <citation type="submission" date="2018-11" db="EMBL/GenBank/DDBJ databases">
        <authorList>
            <consortium name="Pathogen Informatics"/>
        </authorList>
    </citation>
    <scope>NUCLEOTIDE SEQUENCE [LARGE SCALE GENOMIC DNA]</scope>
</reference>
<dbReference type="InterPro" id="IPR011009">
    <property type="entry name" value="Kinase-like_dom_sf"/>
</dbReference>
<dbReference type="OrthoDB" id="5337378at2759"/>
<keyword evidence="4" id="KW-0479">Metal-binding</keyword>
<dbReference type="Proteomes" id="UP000276776">
    <property type="component" value="Unassembled WGS sequence"/>
</dbReference>
<feature type="binding site" evidence="13">
    <location>
        <position position="54"/>
    </location>
    <ligand>
        <name>ATP</name>
        <dbReference type="ChEBI" id="CHEBI:30616"/>
    </ligand>
</feature>
<dbReference type="PROSITE" id="PS00107">
    <property type="entry name" value="PROTEIN_KINASE_ATP"/>
    <property type="match status" value="1"/>
</dbReference>
<dbReference type="GO" id="GO:0110031">
    <property type="term" value="P:negative regulation of G2/MI transition of meiotic cell cycle"/>
    <property type="evidence" value="ECO:0007669"/>
    <property type="project" value="TreeGrafter"/>
</dbReference>
<organism evidence="16 17">
    <name type="scientific">Thelazia callipaeda</name>
    <name type="common">Oriental eyeworm</name>
    <name type="synonym">Parasitic nematode</name>
    <dbReference type="NCBI Taxonomy" id="103827"/>
    <lineage>
        <taxon>Eukaryota</taxon>
        <taxon>Metazoa</taxon>
        <taxon>Ecdysozoa</taxon>
        <taxon>Nematoda</taxon>
        <taxon>Chromadorea</taxon>
        <taxon>Rhabditida</taxon>
        <taxon>Spirurina</taxon>
        <taxon>Spiruromorpha</taxon>
        <taxon>Thelazioidea</taxon>
        <taxon>Thelaziidae</taxon>
        <taxon>Thelazia</taxon>
    </lineage>
</organism>
<dbReference type="Pfam" id="PF00069">
    <property type="entry name" value="Pkinase"/>
    <property type="match status" value="1"/>
</dbReference>
<proteinExistence type="inferred from homology"/>
<dbReference type="InterPro" id="IPR017441">
    <property type="entry name" value="Protein_kinase_ATP_BS"/>
</dbReference>
<comment type="catalytic activity">
    <reaction evidence="12">
        <text>L-seryl-[protein] + ATP = O-phospho-L-seryl-[protein] + ADP + H(+)</text>
        <dbReference type="Rhea" id="RHEA:17989"/>
        <dbReference type="Rhea" id="RHEA-COMP:9863"/>
        <dbReference type="Rhea" id="RHEA-COMP:11604"/>
        <dbReference type="ChEBI" id="CHEBI:15378"/>
        <dbReference type="ChEBI" id="CHEBI:29999"/>
        <dbReference type="ChEBI" id="CHEBI:30616"/>
        <dbReference type="ChEBI" id="CHEBI:83421"/>
        <dbReference type="ChEBI" id="CHEBI:456216"/>
        <dbReference type="EC" id="2.7.11.1"/>
    </reaction>
</comment>
<evidence type="ECO:0000256" key="9">
    <source>
        <dbReference type="ARBA" id="ARBA00023306"/>
    </source>
</evidence>
<accession>A0A3P7MMF3</accession>
<dbReference type="GO" id="GO:0046872">
    <property type="term" value="F:metal ion binding"/>
    <property type="evidence" value="ECO:0007669"/>
    <property type="project" value="UniProtKB-KW"/>
</dbReference>
<dbReference type="EC" id="2.7.11.1" evidence="1"/>
<gene>
    <name evidence="16" type="ORF">TCLT_LOCUS1531</name>
</gene>
<dbReference type="InterPro" id="IPR008271">
    <property type="entry name" value="Ser/Thr_kinase_AS"/>
</dbReference>
<dbReference type="InterPro" id="IPR050339">
    <property type="entry name" value="CC_SR_Kinase"/>
</dbReference>
<dbReference type="GO" id="GO:0051321">
    <property type="term" value="P:meiotic cell cycle"/>
    <property type="evidence" value="ECO:0007669"/>
    <property type="project" value="TreeGrafter"/>
</dbReference>
<dbReference type="Gene3D" id="3.30.200.20">
    <property type="entry name" value="Phosphorylase Kinase, domain 1"/>
    <property type="match status" value="1"/>
</dbReference>
<dbReference type="STRING" id="103827.A0A3P7MMF3"/>
<dbReference type="PANTHER" id="PTHR11042:SF183">
    <property type="entry name" value="MEMBRANE-ASSOCIATED TYROSINE- AND THREONINE-SPECIFIC CDC2-INHIBITORY KINASE"/>
    <property type="match status" value="1"/>
</dbReference>
<comment type="similarity">
    <text evidence="10">Belongs to the protein kinase superfamily. Ser/Thr protein kinase family. GCN2 subfamily.</text>
</comment>
<dbReference type="GO" id="GO:0005524">
    <property type="term" value="F:ATP binding"/>
    <property type="evidence" value="ECO:0007669"/>
    <property type="project" value="UniProtKB-UniRule"/>
</dbReference>
<evidence type="ECO:0000256" key="4">
    <source>
        <dbReference type="ARBA" id="ARBA00022723"/>
    </source>
</evidence>
<evidence type="ECO:0000256" key="6">
    <source>
        <dbReference type="ARBA" id="ARBA00022777"/>
    </source>
</evidence>
<keyword evidence="17" id="KW-1185">Reference proteome</keyword>
<dbReference type="SMART" id="SM00220">
    <property type="entry name" value="S_TKc"/>
    <property type="match status" value="1"/>
</dbReference>
<evidence type="ECO:0000313" key="17">
    <source>
        <dbReference type="Proteomes" id="UP000276776"/>
    </source>
</evidence>
<dbReference type="GO" id="GO:0005737">
    <property type="term" value="C:cytoplasm"/>
    <property type="evidence" value="ECO:0007669"/>
    <property type="project" value="TreeGrafter"/>
</dbReference>
<dbReference type="InterPro" id="IPR000719">
    <property type="entry name" value="Prot_kinase_dom"/>
</dbReference>
<protein>
    <recommendedName>
        <fullName evidence="1">non-specific serine/threonine protein kinase</fullName>
        <ecNumber evidence="1">2.7.11.1</ecNumber>
    </recommendedName>
</protein>
<dbReference type="SUPFAM" id="SSF56112">
    <property type="entry name" value="Protein kinase-like (PK-like)"/>
    <property type="match status" value="1"/>
</dbReference>
<comment type="catalytic activity">
    <reaction evidence="11">
        <text>L-threonyl-[protein] + ATP = O-phospho-L-threonyl-[protein] + ADP + H(+)</text>
        <dbReference type="Rhea" id="RHEA:46608"/>
        <dbReference type="Rhea" id="RHEA-COMP:11060"/>
        <dbReference type="Rhea" id="RHEA-COMP:11605"/>
        <dbReference type="ChEBI" id="CHEBI:15378"/>
        <dbReference type="ChEBI" id="CHEBI:30013"/>
        <dbReference type="ChEBI" id="CHEBI:30616"/>
        <dbReference type="ChEBI" id="CHEBI:61977"/>
        <dbReference type="ChEBI" id="CHEBI:456216"/>
        <dbReference type="EC" id="2.7.11.1"/>
    </reaction>
</comment>